<keyword evidence="5" id="KW-1003">Cell membrane</keyword>
<dbReference type="GO" id="GO:0071978">
    <property type="term" value="P:bacterial-type flagellum-dependent swarming motility"/>
    <property type="evidence" value="ECO:0007669"/>
    <property type="project" value="TreeGrafter"/>
</dbReference>
<keyword evidence="7" id="KW-0283">Flagellar rotation</keyword>
<evidence type="ECO:0000313" key="14">
    <source>
        <dbReference type="Proteomes" id="UP000481421"/>
    </source>
</evidence>
<evidence type="ECO:0000256" key="8">
    <source>
        <dbReference type="ARBA" id="ARBA00023136"/>
    </source>
</evidence>
<proteinExistence type="inferred from homology"/>
<dbReference type="InterPro" id="IPR001543">
    <property type="entry name" value="FliN-like_C"/>
</dbReference>
<keyword evidence="9" id="KW-0975">Bacterial flagellum</keyword>
<evidence type="ECO:0000256" key="9">
    <source>
        <dbReference type="ARBA" id="ARBA00023143"/>
    </source>
</evidence>
<evidence type="ECO:0000256" key="2">
    <source>
        <dbReference type="ARBA" id="ARBA00004202"/>
    </source>
</evidence>
<dbReference type="Gene3D" id="2.30.330.10">
    <property type="entry name" value="SpoA-like"/>
    <property type="match status" value="1"/>
</dbReference>
<keyword evidence="6" id="KW-0145">Chemotaxis</keyword>
<comment type="subcellular location">
    <subcellularLocation>
        <location evidence="1">Bacterial flagellum basal body</location>
    </subcellularLocation>
    <subcellularLocation>
        <location evidence="2">Cell membrane</location>
        <topology evidence="2">Peripheral membrane protein</topology>
    </subcellularLocation>
</comment>
<dbReference type="Proteomes" id="UP000481421">
    <property type="component" value="Unassembled WGS sequence"/>
</dbReference>
<comment type="caution">
    <text evidence="13">The sequence shown here is derived from an EMBL/GenBank/DDBJ whole genome shotgun (WGS) entry which is preliminary data.</text>
</comment>
<name>A0A6B3RQD6_9RHOB</name>
<dbReference type="SUPFAM" id="SSF103039">
    <property type="entry name" value="CheC-like"/>
    <property type="match status" value="1"/>
</dbReference>
<dbReference type="SUPFAM" id="SSF101801">
    <property type="entry name" value="Surface presentation of antigens (SPOA)"/>
    <property type="match status" value="1"/>
</dbReference>
<protein>
    <recommendedName>
        <fullName evidence="4 11">Flagellar motor switch protein FliM</fullName>
    </recommendedName>
</protein>
<dbReference type="InterPro" id="IPR001689">
    <property type="entry name" value="Flag_FliM"/>
</dbReference>
<dbReference type="PANTHER" id="PTHR30034">
    <property type="entry name" value="FLAGELLAR MOTOR SWITCH PROTEIN FLIM"/>
    <property type="match status" value="1"/>
</dbReference>
<comment type="function">
    <text evidence="10">FliM is one of three proteins (FliG, FliN, FliM) that forms the rotor-mounted switch complex (C ring), located at the base of the basal body. This complex interacts with the CheY and CheZ chemotaxis proteins, in addition to contacting components of the motor that determine the direction of flagellar rotation.</text>
</comment>
<comment type="similarity">
    <text evidence="3">Belongs to the FliM family.</text>
</comment>
<dbReference type="AlphaFoldDB" id="A0A6B3RQD6"/>
<dbReference type="CDD" id="cd17908">
    <property type="entry name" value="FliM"/>
    <property type="match status" value="1"/>
</dbReference>
<evidence type="ECO:0000256" key="4">
    <source>
        <dbReference type="ARBA" id="ARBA00021898"/>
    </source>
</evidence>
<dbReference type="InterPro" id="IPR036429">
    <property type="entry name" value="SpoA-like_sf"/>
</dbReference>
<gene>
    <name evidence="13" type="primary">fliM</name>
    <name evidence="13" type="ORF">G3572_03630</name>
</gene>
<dbReference type="PANTHER" id="PTHR30034:SF6">
    <property type="entry name" value="YOP PROTEINS TRANSLOCATION PROTEIN Q"/>
    <property type="match status" value="1"/>
</dbReference>
<keyword evidence="13" id="KW-0966">Cell projection</keyword>
<reference evidence="13 14" key="1">
    <citation type="submission" date="2020-02" db="EMBL/GenBank/DDBJ databases">
        <title>Rhodobacter algicola sp. nov., isolated from microalga culture.</title>
        <authorList>
            <person name="Park C.-Y."/>
        </authorList>
    </citation>
    <scope>NUCLEOTIDE SEQUENCE [LARGE SCALE GENOMIC DNA]</scope>
    <source>
        <strain evidence="13 14">ETT8</strain>
    </source>
</reference>
<dbReference type="GO" id="GO:0005886">
    <property type="term" value="C:plasma membrane"/>
    <property type="evidence" value="ECO:0007669"/>
    <property type="project" value="UniProtKB-SubCell"/>
</dbReference>
<keyword evidence="13" id="KW-0969">Cilium</keyword>
<dbReference type="GO" id="GO:0003774">
    <property type="term" value="F:cytoskeletal motor activity"/>
    <property type="evidence" value="ECO:0007669"/>
    <property type="project" value="InterPro"/>
</dbReference>
<evidence type="ECO:0000256" key="6">
    <source>
        <dbReference type="ARBA" id="ARBA00022500"/>
    </source>
</evidence>
<dbReference type="Pfam" id="PF01052">
    <property type="entry name" value="FliMN_C"/>
    <property type="match status" value="1"/>
</dbReference>
<organism evidence="13 14">
    <name type="scientific">Pseudotabrizicola algicola</name>
    <dbReference type="NCBI Taxonomy" id="2709381"/>
    <lineage>
        <taxon>Bacteria</taxon>
        <taxon>Pseudomonadati</taxon>
        <taxon>Pseudomonadota</taxon>
        <taxon>Alphaproteobacteria</taxon>
        <taxon>Rhodobacterales</taxon>
        <taxon>Paracoccaceae</taxon>
        <taxon>Pseudotabrizicola</taxon>
    </lineage>
</organism>
<evidence type="ECO:0000256" key="5">
    <source>
        <dbReference type="ARBA" id="ARBA00022475"/>
    </source>
</evidence>
<dbReference type="GO" id="GO:0050918">
    <property type="term" value="P:positive chemotaxis"/>
    <property type="evidence" value="ECO:0007669"/>
    <property type="project" value="TreeGrafter"/>
</dbReference>
<keyword evidence="13" id="KW-0282">Flagellum</keyword>
<feature type="domain" description="Flagellar motor switch protein FliN-like C-terminal" evidence="12">
    <location>
        <begin position="254"/>
        <end position="320"/>
    </location>
</feature>
<evidence type="ECO:0000256" key="7">
    <source>
        <dbReference type="ARBA" id="ARBA00022779"/>
    </source>
</evidence>
<sequence length="324" mass="35655">MAKPTKLSSTEVAALVGGLIGMDADTEGEGMLNGLPVRPYAFGSNDLSGFGDYHGLRMINERFCRIARAAFLPMLKFQPRLSSFPPELRTFDDYRNSQDNFISLTISTTDELRGSQLLVMPPSFISLLTNAYYGGGAVSPSQARSEFTATEHRVIELVTDRLNAALQLAWRDLTKLSFAVTSREENMQFVAFADGDEMVVNCSFMVQLPGQEPATFDILYPLQMLKPIASLLRSRTQSDQLTEDLSWRDKLQQALMRVPLGVSVRLCEPQIPLSRLMSLGEGEVLPVTLTGAVEVLIEDQKLFEAQPGELAGHAAVSITRQCAA</sequence>
<dbReference type="EMBL" id="JAAIKE010000001">
    <property type="protein sequence ID" value="NEX45282.1"/>
    <property type="molecule type" value="Genomic_DNA"/>
</dbReference>
<evidence type="ECO:0000256" key="11">
    <source>
        <dbReference type="NCBIfam" id="TIGR01397"/>
    </source>
</evidence>
<dbReference type="Gene3D" id="3.40.1550.10">
    <property type="entry name" value="CheC-like"/>
    <property type="match status" value="1"/>
</dbReference>
<keyword evidence="14" id="KW-1185">Reference proteome</keyword>
<dbReference type="Pfam" id="PF02154">
    <property type="entry name" value="FliM"/>
    <property type="match status" value="1"/>
</dbReference>
<accession>A0A6B3RQD6</accession>
<evidence type="ECO:0000256" key="3">
    <source>
        <dbReference type="ARBA" id="ARBA00011049"/>
    </source>
</evidence>
<evidence type="ECO:0000259" key="12">
    <source>
        <dbReference type="Pfam" id="PF01052"/>
    </source>
</evidence>
<evidence type="ECO:0000256" key="1">
    <source>
        <dbReference type="ARBA" id="ARBA00004117"/>
    </source>
</evidence>
<dbReference type="NCBIfam" id="TIGR01397">
    <property type="entry name" value="fliM_switch"/>
    <property type="match status" value="1"/>
</dbReference>
<dbReference type="GO" id="GO:0009425">
    <property type="term" value="C:bacterial-type flagellum basal body"/>
    <property type="evidence" value="ECO:0007669"/>
    <property type="project" value="UniProtKB-SubCell"/>
</dbReference>
<dbReference type="InterPro" id="IPR028976">
    <property type="entry name" value="CheC-like_sf"/>
</dbReference>
<evidence type="ECO:0000313" key="13">
    <source>
        <dbReference type="EMBL" id="NEX45282.1"/>
    </source>
</evidence>
<dbReference type="RefSeq" id="WP_164609289.1">
    <property type="nucleotide sequence ID" value="NZ_JAAIKE010000001.1"/>
</dbReference>
<evidence type="ECO:0000256" key="10">
    <source>
        <dbReference type="ARBA" id="ARBA00025044"/>
    </source>
</evidence>
<keyword evidence="8" id="KW-0472">Membrane</keyword>